<dbReference type="PANTHER" id="PTHR36452">
    <property type="entry name" value="CHROMOSOME 12, WHOLE GENOME SHOTGUN SEQUENCE"/>
    <property type="match status" value="1"/>
</dbReference>
<protein>
    <recommendedName>
        <fullName evidence="3">DUF2461 domain-containing protein</fullName>
    </recommendedName>
</protein>
<dbReference type="Pfam" id="PF09365">
    <property type="entry name" value="DUF2461"/>
    <property type="match status" value="1"/>
</dbReference>
<proteinExistence type="predicted"/>
<name>X0KXD7_FUSOX</name>
<dbReference type="InterPro" id="IPR012808">
    <property type="entry name" value="CHP02453"/>
</dbReference>
<accession>X0KXD7</accession>
<dbReference type="NCBIfam" id="TIGR02453">
    <property type="entry name" value="TIGR02453 family protein"/>
    <property type="match status" value="1"/>
</dbReference>
<dbReference type="AlphaFoldDB" id="X0KXD7"/>
<evidence type="ECO:0000313" key="2">
    <source>
        <dbReference type="EMBL" id="EXM13326.1"/>
    </source>
</evidence>
<organism evidence="2">
    <name type="scientific">Fusarium oxysporum f. sp. vasinfectum 25433</name>
    <dbReference type="NCBI Taxonomy" id="1089449"/>
    <lineage>
        <taxon>Eukaryota</taxon>
        <taxon>Fungi</taxon>
        <taxon>Dikarya</taxon>
        <taxon>Ascomycota</taxon>
        <taxon>Pezizomycotina</taxon>
        <taxon>Sordariomycetes</taxon>
        <taxon>Hypocreomycetidae</taxon>
        <taxon>Hypocreales</taxon>
        <taxon>Nectriaceae</taxon>
        <taxon>Fusarium</taxon>
        <taxon>Fusarium oxysporum species complex</taxon>
    </lineage>
</organism>
<feature type="region of interest" description="Disordered" evidence="1">
    <location>
        <begin position="1"/>
        <end position="109"/>
    </location>
</feature>
<gene>
    <name evidence="2" type="ORF">FOTG_18216</name>
</gene>
<dbReference type="HOGENOM" id="CLU_036742_0_0_1"/>
<feature type="compositionally biased region" description="Acidic residues" evidence="1">
    <location>
        <begin position="63"/>
        <end position="80"/>
    </location>
</feature>
<reference evidence="2" key="2">
    <citation type="submission" date="2014-03" db="EMBL/GenBank/DDBJ databases">
        <title>The Genome Annotation of Fusarium oxysporum Cotton.</title>
        <authorList>
            <consortium name="The Broad Institute Genomics Platform"/>
            <person name="Ma L.-J."/>
            <person name="Corby-Kistler H."/>
            <person name="Broz K."/>
            <person name="Gale L.R."/>
            <person name="Jonkers W."/>
            <person name="O'Donnell K."/>
            <person name="Ploetz R."/>
            <person name="Steinberg C."/>
            <person name="Schwartz D.C."/>
            <person name="VanEtten H."/>
            <person name="Zhou S."/>
            <person name="Young S.K."/>
            <person name="Zeng Q."/>
            <person name="Gargeya S."/>
            <person name="Fitzgerald M."/>
            <person name="Abouelleil A."/>
            <person name="Alvarado L."/>
            <person name="Chapman S.B."/>
            <person name="Gainer-Dewar J."/>
            <person name="Goldberg J."/>
            <person name="Griggs A."/>
            <person name="Gujja S."/>
            <person name="Hansen M."/>
            <person name="Howarth C."/>
            <person name="Imamovic A."/>
            <person name="Ireland A."/>
            <person name="Larimer J."/>
            <person name="McCowan C."/>
            <person name="Murphy C."/>
            <person name="Pearson M."/>
            <person name="Poon T.W."/>
            <person name="Priest M."/>
            <person name="Roberts A."/>
            <person name="Saif S."/>
            <person name="Shea T."/>
            <person name="Sykes S."/>
            <person name="Wortman J."/>
            <person name="Nusbaum C."/>
            <person name="Birren B."/>
        </authorList>
    </citation>
    <scope>NUCLEOTIDE SEQUENCE</scope>
    <source>
        <strain evidence="2">25433</strain>
    </source>
</reference>
<feature type="compositionally biased region" description="Basic residues" evidence="1">
    <location>
        <begin position="17"/>
        <end position="27"/>
    </location>
</feature>
<reference evidence="2" key="1">
    <citation type="submission" date="2011-11" db="EMBL/GenBank/DDBJ databases">
        <title>The Genome Sequence of Fusarium oxysporum Cotton.</title>
        <authorList>
            <consortium name="The Broad Institute Genome Sequencing Platform"/>
            <person name="Ma L.-J."/>
            <person name="Gale L.R."/>
            <person name="Schwartz D.C."/>
            <person name="Zhou S."/>
            <person name="Corby-Kistler H."/>
            <person name="Young S.K."/>
            <person name="Zeng Q."/>
            <person name="Gargeya S."/>
            <person name="Fitzgerald M."/>
            <person name="Haas B."/>
            <person name="Abouelleil A."/>
            <person name="Alvarado L."/>
            <person name="Arachchi H.M."/>
            <person name="Berlin A."/>
            <person name="Brown A."/>
            <person name="Chapman S.B."/>
            <person name="Chen Z."/>
            <person name="Dunbar C."/>
            <person name="Freedman E."/>
            <person name="Gearin G."/>
            <person name="Goldberg J."/>
            <person name="Griggs A."/>
            <person name="Gujja S."/>
            <person name="Heiman D."/>
            <person name="Howarth C."/>
            <person name="Larson L."/>
            <person name="Lui A."/>
            <person name="MacDonald P.J.P."/>
            <person name="Montmayeur A."/>
            <person name="Murphy C."/>
            <person name="Neiman D."/>
            <person name="Pearson M."/>
            <person name="Priest M."/>
            <person name="Roberts A."/>
            <person name="Saif S."/>
            <person name="Shea T."/>
            <person name="Shenoy N."/>
            <person name="Sisk P."/>
            <person name="Stolte C."/>
            <person name="Sykes S."/>
            <person name="Wortman J."/>
            <person name="Nusbaum C."/>
            <person name="Birren B."/>
        </authorList>
    </citation>
    <scope>NUCLEOTIDE SEQUENCE [LARGE SCALE GENOMIC DNA]</scope>
    <source>
        <strain evidence="2">25433</strain>
    </source>
</reference>
<dbReference type="OrthoDB" id="2537769at2759"/>
<dbReference type="PANTHER" id="PTHR36452:SF1">
    <property type="entry name" value="DUF2461 DOMAIN-CONTAINING PROTEIN"/>
    <property type="match status" value="1"/>
</dbReference>
<dbReference type="Proteomes" id="UP000030701">
    <property type="component" value="Unassembled WGS sequence"/>
</dbReference>
<sequence length="379" mass="43479">MAMKKRKHSNPPEPQLRRSRLRNKLRKTVYVENTDSDDDSAHGSVSTAGDASRARQSRYRPEDSEDSYLNDSEEDYDSDDNSEHLENTAEPDETHTHELCNNPDEDASPSVTIIPLEKMRDDGGIAYVDYKLHPNSLFFLEDLKSNNNRAWLKAHDGEFRRAYKDWQTFVEHTTSSIMSIDDTIPELPAKDVMFRIYRDLRFIPDGKPYKAHFSAAWSRMGRKGTYAHYYIHCEPGMSFAAGGIFGANAEQLQRLRTSIDERPRRWRRVLNDDSLKLSFLPQARGEATEEAALKAFALENKETALKARPKGFSMDHRDIELLKLRKFTVSRKIPDSILYAEDIQERIVEILQPLVAFISFLNSVVMPDHDASSSSEDDS</sequence>
<evidence type="ECO:0008006" key="3">
    <source>
        <dbReference type="Google" id="ProtNLM"/>
    </source>
</evidence>
<evidence type="ECO:0000256" key="1">
    <source>
        <dbReference type="SAM" id="MobiDB-lite"/>
    </source>
</evidence>
<feature type="compositionally biased region" description="Basic and acidic residues" evidence="1">
    <location>
        <begin position="81"/>
        <end position="98"/>
    </location>
</feature>
<dbReference type="EMBL" id="KK035298">
    <property type="protein sequence ID" value="EXM13326.1"/>
    <property type="molecule type" value="Genomic_DNA"/>
</dbReference>